<keyword evidence="3" id="KW-1185">Reference proteome</keyword>
<evidence type="ECO:0000256" key="1">
    <source>
        <dbReference type="SAM" id="MobiDB-lite"/>
    </source>
</evidence>
<comment type="caution">
    <text evidence="2">The sequence shown here is derived from an EMBL/GenBank/DDBJ whole genome shotgun (WGS) entry which is preliminary data.</text>
</comment>
<dbReference type="Proteomes" id="UP001473302">
    <property type="component" value="Unassembled WGS sequence"/>
</dbReference>
<organism evidence="2 3">
    <name type="scientific">Mucor flavus</name>
    <dbReference type="NCBI Taxonomy" id="439312"/>
    <lineage>
        <taxon>Eukaryota</taxon>
        <taxon>Fungi</taxon>
        <taxon>Fungi incertae sedis</taxon>
        <taxon>Mucoromycota</taxon>
        <taxon>Mucoromycotina</taxon>
        <taxon>Mucoromycetes</taxon>
        <taxon>Mucorales</taxon>
        <taxon>Mucorineae</taxon>
        <taxon>Mucoraceae</taxon>
        <taxon>Mucor</taxon>
    </lineage>
</organism>
<name>A0ABP9Z8F4_9FUNG</name>
<accession>A0ABP9Z8F4</accession>
<evidence type="ECO:0000313" key="2">
    <source>
        <dbReference type="EMBL" id="GAA5815411.1"/>
    </source>
</evidence>
<reference evidence="2 3" key="1">
    <citation type="submission" date="2024-04" db="EMBL/GenBank/DDBJ databases">
        <title>genome sequences of Mucor flavus KT1a and Helicostylum pulchrum KT1b strains isolated from the surface of a dry-aged beef.</title>
        <authorList>
            <person name="Toyotome T."/>
            <person name="Hosono M."/>
            <person name="Torimaru M."/>
            <person name="Fukuda K."/>
            <person name="Mikami N."/>
        </authorList>
    </citation>
    <scope>NUCLEOTIDE SEQUENCE [LARGE SCALE GENOMIC DNA]</scope>
    <source>
        <strain evidence="2 3">KT1a</strain>
    </source>
</reference>
<dbReference type="EMBL" id="BAABUK010000026">
    <property type="protein sequence ID" value="GAA5815411.1"/>
    <property type="molecule type" value="Genomic_DNA"/>
</dbReference>
<protein>
    <submittedName>
        <fullName evidence="2">Uncharacterized protein</fullName>
    </submittedName>
</protein>
<evidence type="ECO:0000313" key="3">
    <source>
        <dbReference type="Proteomes" id="UP001473302"/>
    </source>
</evidence>
<sequence length="113" mass="13211">MTQKLCKSYQESEAEQAENNTRQEQDTEDETNEMMTFIKSLSTQDSLRQHGLLLGEELSDNDTYWSEDEFAVIKAYYENEQEDEEEESETRNLIIILKQQQTDNTTTATTEPN</sequence>
<feature type="region of interest" description="Disordered" evidence="1">
    <location>
        <begin position="1"/>
        <end position="32"/>
    </location>
</feature>
<gene>
    <name evidence="2" type="ORF">MFLAVUS_008919</name>
</gene>
<feature type="compositionally biased region" description="Polar residues" evidence="1">
    <location>
        <begin position="1"/>
        <end position="22"/>
    </location>
</feature>
<proteinExistence type="predicted"/>